<gene>
    <name evidence="1" type="ORF">UFOPK3564_00526</name>
</gene>
<dbReference type="InterPro" id="IPR011659">
    <property type="entry name" value="WD40"/>
</dbReference>
<sequence length="399" mass="41585">MSVSHVPLTPMRFQVPGRALPLLTAGASVVLAAAAAAPASAAEAPADLLVRPAPAGPPATTAWVSGREVFVAEDPAGVGAGRRVARLTRTVGAPEVSLSRDGRHLAVMGGEGVWSVPIAVGGPPTRLGDVPDDGAGGVRWAPDGRQLLLVDRSITHCVVEPQVRCRKAVTNGASAEFGASWSPDSATFAYTRARRDHDSTGVGDLVTRPVAAGPIRVIERATFDKRRVSFPTSAVWTRSGLAWTTYSGRNVADFEFRLSTRLQRPDGTVRTLAASPALAGKVLVPFLVSAETPSGRLLGQRITSPSRTIDDEASVSLRTLSALGRQAPYGVSYREGKRSAEILGVLADGRIAVQLPLDADGLRQALYLVTPGKAGLGTPVRTASAVSAAVAFPNDSRSF</sequence>
<reference evidence="1" key="1">
    <citation type="submission" date="2020-05" db="EMBL/GenBank/DDBJ databases">
        <authorList>
            <person name="Chiriac C."/>
            <person name="Salcher M."/>
            <person name="Ghai R."/>
            <person name="Kavagutti S V."/>
        </authorList>
    </citation>
    <scope>NUCLEOTIDE SEQUENCE</scope>
</reference>
<proteinExistence type="predicted"/>
<accession>A0A6J7G0U6</accession>
<dbReference type="Gene3D" id="2.120.10.30">
    <property type="entry name" value="TolB, C-terminal domain"/>
    <property type="match status" value="1"/>
</dbReference>
<evidence type="ECO:0000313" key="1">
    <source>
        <dbReference type="EMBL" id="CAB4900204.1"/>
    </source>
</evidence>
<dbReference type="EMBL" id="CAFBMK010000018">
    <property type="protein sequence ID" value="CAB4900204.1"/>
    <property type="molecule type" value="Genomic_DNA"/>
</dbReference>
<dbReference type="SUPFAM" id="SSF82171">
    <property type="entry name" value="DPP6 N-terminal domain-like"/>
    <property type="match status" value="1"/>
</dbReference>
<protein>
    <submittedName>
        <fullName evidence="1">Unannotated protein</fullName>
    </submittedName>
</protein>
<organism evidence="1">
    <name type="scientific">freshwater metagenome</name>
    <dbReference type="NCBI Taxonomy" id="449393"/>
    <lineage>
        <taxon>unclassified sequences</taxon>
        <taxon>metagenomes</taxon>
        <taxon>ecological metagenomes</taxon>
    </lineage>
</organism>
<dbReference type="Pfam" id="PF07676">
    <property type="entry name" value="PD40"/>
    <property type="match status" value="1"/>
</dbReference>
<dbReference type="InterPro" id="IPR011042">
    <property type="entry name" value="6-blade_b-propeller_TolB-like"/>
</dbReference>
<dbReference type="AlphaFoldDB" id="A0A6J7G0U6"/>
<name>A0A6J7G0U6_9ZZZZ</name>